<feature type="region of interest" description="Disordered" evidence="7">
    <location>
        <begin position="1"/>
        <end position="78"/>
    </location>
</feature>
<dbReference type="InterPro" id="IPR003173">
    <property type="entry name" value="PC4_C"/>
</dbReference>
<evidence type="ECO:0000256" key="7">
    <source>
        <dbReference type="SAM" id="MobiDB-lite"/>
    </source>
</evidence>
<dbReference type="Proteomes" id="UP000559256">
    <property type="component" value="Unassembled WGS sequence"/>
</dbReference>
<evidence type="ECO:0000256" key="3">
    <source>
        <dbReference type="ARBA" id="ARBA00023015"/>
    </source>
</evidence>
<evidence type="ECO:0000313" key="10">
    <source>
        <dbReference type="Proteomes" id="UP000559256"/>
    </source>
</evidence>
<evidence type="ECO:0000256" key="5">
    <source>
        <dbReference type="ARBA" id="ARBA00023163"/>
    </source>
</evidence>
<proteinExistence type="inferred from homology"/>
<accession>A0A8H5GTH2</accession>
<feature type="compositionally biased region" description="Acidic residues" evidence="7">
    <location>
        <begin position="30"/>
        <end position="43"/>
    </location>
</feature>
<evidence type="ECO:0000313" key="9">
    <source>
        <dbReference type="EMBL" id="KAF5370667.1"/>
    </source>
</evidence>
<evidence type="ECO:0000256" key="2">
    <source>
        <dbReference type="ARBA" id="ARBA00009001"/>
    </source>
</evidence>
<gene>
    <name evidence="9" type="ORF">D9758_001817</name>
</gene>
<dbReference type="PANTHER" id="PTHR13215">
    <property type="entry name" value="RNA POLYMERASE II TRANSCRIPTIONAL COACTIVATOR"/>
    <property type="match status" value="1"/>
</dbReference>
<dbReference type="Gene3D" id="2.30.31.10">
    <property type="entry name" value="Transcriptional Coactivator Pc4, Chain A"/>
    <property type="match status" value="1"/>
</dbReference>
<dbReference type="GO" id="GO:0005634">
    <property type="term" value="C:nucleus"/>
    <property type="evidence" value="ECO:0007669"/>
    <property type="project" value="UniProtKB-SubCell"/>
</dbReference>
<reference evidence="9 10" key="1">
    <citation type="journal article" date="2020" name="ISME J.">
        <title>Uncovering the hidden diversity of litter-decomposition mechanisms in mushroom-forming fungi.</title>
        <authorList>
            <person name="Floudas D."/>
            <person name="Bentzer J."/>
            <person name="Ahren D."/>
            <person name="Johansson T."/>
            <person name="Persson P."/>
            <person name="Tunlid A."/>
        </authorList>
    </citation>
    <scope>NUCLEOTIDE SEQUENCE [LARGE SCALE GENOMIC DNA]</scope>
    <source>
        <strain evidence="9 10">CBS 291.85</strain>
    </source>
</reference>
<dbReference type="InterPro" id="IPR009044">
    <property type="entry name" value="ssDNA-bd_transcriptional_reg"/>
</dbReference>
<keyword evidence="5" id="KW-0804">Transcription</keyword>
<feature type="domain" description="Transcriptional coactivator p15 (PC4) C-terminal" evidence="8">
    <location>
        <begin position="80"/>
        <end position="129"/>
    </location>
</feature>
<protein>
    <recommendedName>
        <fullName evidence="8">Transcriptional coactivator p15 (PC4) C-terminal domain-containing protein</fullName>
    </recommendedName>
</protein>
<dbReference type="SUPFAM" id="SSF54447">
    <property type="entry name" value="ssDNA-binding transcriptional regulator domain"/>
    <property type="match status" value="1"/>
</dbReference>
<comment type="subcellular location">
    <subcellularLocation>
        <location evidence="1">Nucleus</location>
    </subcellularLocation>
</comment>
<comment type="similarity">
    <text evidence="2">Belongs to the transcriptional coactivator PC4 family.</text>
</comment>
<keyword evidence="10" id="KW-1185">Reference proteome</keyword>
<evidence type="ECO:0000256" key="6">
    <source>
        <dbReference type="ARBA" id="ARBA00023242"/>
    </source>
</evidence>
<dbReference type="InterPro" id="IPR045125">
    <property type="entry name" value="Sub1/Tcp4-like"/>
</dbReference>
<name>A0A8H5GTH2_9AGAR</name>
<keyword evidence="4" id="KW-0238">DNA-binding</keyword>
<comment type="caution">
    <text evidence="9">The sequence shown here is derived from an EMBL/GenBank/DDBJ whole genome shotgun (WGS) entry which is preliminary data.</text>
</comment>
<dbReference type="Pfam" id="PF02229">
    <property type="entry name" value="PC4"/>
    <property type="match status" value="1"/>
</dbReference>
<dbReference type="EMBL" id="JAACJM010000010">
    <property type="protein sequence ID" value="KAF5370667.1"/>
    <property type="molecule type" value="Genomic_DNA"/>
</dbReference>
<evidence type="ECO:0000256" key="1">
    <source>
        <dbReference type="ARBA" id="ARBA00004123"/>
    </source>
</evidence>
<dbReference type="AlphaFoldDB" id="A0A8H5GTH2"/>
<organism evidence="9 10">
    <name type="scientific">Tetrapyrgos nigripes</name>
    <dbReference type="NCBI Taxonomy" id="182062"/>
    <lineage>
        <taxon>Eukaryota</taxon>
        <taxon>Fungi</taxon>
        <taxon>Dikarya</taxon>
        <taxon>Basidiomycota</taxon>
        <taxon>Agaricomycotina</taxon>
        <taxon>Agaricomycetes</taxon>
        <taxon>Agaricomycetidae</taxon>
        <taxon>Agaricales</taxon>
        <taxon>Marasmiineae</taxon>
        <taxon>Marasmiaceae</taxon>
        <taxon>Tetrapyrgos</taxon>
    </lineage>
</organism>
<keyword evidence="3" id="KW-0805">Transcription regulation</keyword>
<sequence>MVKRKSDVAENSPSAKKGTKTAKKPKIVDESEEEAESSGSEEVEQPKPKSSSKGKVKNASKSTNNDPKILMSSEGEKYVDLGKKKRTTVRSFKGKTFIDIREFYGDDGNEKPGKKGISLSPEQWEALKDSMSTIDDLVSQQG</sequence>
<evidence type="ECO:0000256" key="4">
    <source>
        <dbReference type="ARBA" id="ARBA00023125"/>
    </source>
</evidence>
<dbReference type="OrthoDB" id="2505440at2759"/>
<keyword evidence="6" id="KW-0539">Nucleus</keyword>
<dbReference type="GO" id="GO:0003713">
    <property type="term" value="F:transcription coactivator activity"/>
    <property type="evidence" value="ECO:0007669"/>
    <property type="project" value="InterPro"/>
</dbReference>
<evidence type="ECO:0000259" key="8">
    <source>
        <dbReference type="Pfam" id="PF02229"/>
    </source>
</evidence>
<dbReference type="GO" id="GO:0060261">
    <property type="term" value="P:positive regulation of transcription initiation by RNA polymerase II"/>
    <property type="evidence" value="ECO:0007669"/>
    <property type="project" value="InterPro"/>
</dbReference>
<dbReference type="GO" id="GO:0003677">
    <property type="term" value="F:DNA binding"/>
    <property type="evidence" value="ECO:0007669"/>
    <property type="project" value="UniProtKB-KW"/>
</dbReference>